<dbReference type="EMBL" id="SWKU01000036">
    <property type="protein sequence ID" value="KAF2994934.1"/>
    <property type="molecule type" value="Genomic_DNA"/>
</dbReference>
<proteinExistence type="predicted"/>
<dbReference type="OrthoDB" id="3754585at2759"/>
<evidence type="ECO:0000313" key="2">
    <source>
        <dbReference type="EMBL" id="KAF2994934.1"/>
    </source>
</evidence>
<dbReference type="Proteomes" id="UP000801428">
    <property type="component" value="Unassembled WGS sequence"/>
</dbReference>
<feature type="transmembrane region" description="Helical" evidence="1">
    <location>
        <begin position="216"/>
        <end position="243"/>
    </location>
</feature>
<feature type="transmembrane region" description="Helical" evidence="1">
    <location>
        <begin position="12"/>
        <end position="33"/>
    </location>
</feature>
<keyword evidence="1" id="KW-0472">Membrane</keyword>
<gene>
    <name evidence="2" type="ORF">E8E13_001627</name>
</gene>
<keyword evidence="3" id="KW-1185">Reference proteome</keyword>
<evidence type="ECO:0000256" key="1">
    <source>
        <dbReference type="SAM" id="Phobius"/>
    </source>
</evidence>
<organism evidence="2 3">
    <name type="scientific">Curvularia kusanoi</name>
    <name type="common">Cochliobolus kusanoi</name>
    <dbReference type="NCBI Taxonomy" id="90978"/>
    <lineage>
        <taxon>Eukaryota</taxon>
        <taxon>Fungi</taxon>
        <taxon>Dikarya</taxon>
        <taxon>Ascomycota</taxon>
        <taxon>Pezizomycotina</taxon>
        <taxon>Dothideomycetes</taxon>
        <taxon>Pleosporomycetidae</taxon>
        <taxon>Pleosporales</taxon>
        <taxon>Pleosporineae</taxon>
        <taxon>Pleosporaceae</taxon>
        <taxon>Curvularia</taxon>
    </lineage>
</organism>
<protein>
    <submittedName>
        <fullName evidence="2">Uncharacterized protein</fullName>
    </submittedName>
</protein>
<keyword evidence="1" id="KW-1133">Transmembrane helix</keyword>
<feature type="transmembrane region" description="Helical" evidence="1">
    <location>
        <begin position="187"/>
        <end position="204"/>
    </location>
</feature>
<name>A0A9P4W6P9_CURKU</name>
<evidence type="ECO:0000313" key="3">
    <source>
        <dbReference type="Proteomes" id="UP000801428"/>
    </source>
</evidence>
<keyword evidence="1" id="KW-0812">Transmembrane</keyword>
<feature type="transmembrane region" description="Helical" evidence="1">
    <location>
        <begin position="288"/>
        <end position="309"/>
    </location>
</feature>
<dbReference type="AlphaFoldDB" id="A0A9P4W6P9"/>
<comment type="caution">
    <text evidence="2">The sequence shown here is derived from an EMBL/GenBank/DDBJ whole genome shotgun (WGS) entry which is preliminary data.</text>
</comment>
<sequence length="352" mass="36877">MSCELSPSAAAFSTMLSAFIGSVINGLCSGWLIAFITGWISWLSVIRILVGGGYEAYLAIKAGTNFDNTPDTQYHQIPMVGIAQTLGRIANPTPHASAAAAESQTHLVVADVETPAQAAPPPPPNTLPPLFSTPQKQLLKPFHPERTVTLSGWLGWSWGAIYTPVSQTIWLGVHLSPSSHTTGTTQFVRALAIGVSALGLTFDTKARYGAAVGRKWGGWAFALFNAWNAGACLLLGVEAAVLLIHGAAQMESPPIPLVGLYPIGCVIWAAGSWVFLPPVDGGRPSGVVAGLLMGAFAGLFVAAPAFGMWQSAQFDERVGEMMGQDGPEGLSLGEFLGCESASVWAKFAAVMP</sequence>
<feature type="transmembrane region" description="Helical" evidence="1">
    <location>
        <begin position="255"/>
        <end position="276"/>
    </location>
</feature>
<accession>A0A9P4W6P9</accession>
<reference evidence="2" key="1">
    <citation type="submission" date="2019-04" db="EMBL/GenBank/DDBJ databases">
        <title>Sequencing of skin fungus with MAO and IRED activity.</title>
        <authorList>
            <person name="Marsaioli A.J."/>
            <person name="Bonatto J.M.C."/>
            <person name="Reis Junior O."/>
        </authorList>
    </citation>
    <scope>NUCLEOTIDE SEQUENCE</scope>
    <source>
        <strain evidence="2">30M1</strain>
    </source>
</reference>